<comment type="similarity">
    <text evidence="12">Belongs to the cytochrome b561 family.</text>
</comment>
<dbReference type="InterPro" id="IPR016174">
    <property type="entry name" value="Di-haem_cyt_TM"/>
</dbReference>
<dbReference type="Proteomes" id="UP000011717">
    <property type="component" value="Unassembled WGS sequence"/>
</dbReference>
<feature type="transmembrane region" description="Helical" evidence="13">
    <location>
        <begin position="45"/>
        <end position="66"/>
    </location>
</feature>
<feature type="transmembrane region" description="Helical" evidence="13">
    <location>
        <begin position="86"/>
        <end position="109"/>
    </location>
</feature>
<dbReference type="InterPro" id="IPR011577">
    <property type="entry name" value="Cyt_b561_bac/Ni-Hgenase"/>
</dbReference>
<keyword evidence="11 13" id="KW-0472">Membrane</keyword>
<proteinExistence type="inferred from homology"/>
<comment type="cofactor">
    <cofactor evidence="1">
        <name>heme b</name>
        <dbReference type="ChEBI" id="CHEBI:60344"/>
    </cofactor>
</comment>
<dbReference type="EMBL" id="AMRV01000001">
    <property type="protein sequence ID" value="EMD84149.1"/>
    <property type="molecule type" value="Genomic_DNA"/>
</dbReference>
<evidence type="ECO:0000256" key="11">
    <source>
        <dbReference type="ARBA" id="ARBA00023136"/>
    </source>
</evidence>
<dbReference type="PANTHER" id="PTHR30529">
    <property type="entry name" value="CYTOCHROME B561"/>
    <property type="match status" value="1"/>
</dbReference>
<evidence type="ECO:0000256" key="8">
    <source>
        <dbReference type="ARBA" id="ARBA00022982"/>
    </source>
</evidence>
<gene>
    <name evidence="15" type="ORF">C725_0079</name>
</gene>
<feature type="domain" description="Cytochrome b561 bacterial/Ni-hydrogenase" evidence="14">
    <location>
        <begin position="7"/>
        <end position="175"/>
    </location>
</feature>
<dbReference type="GO" id="GO:0005886">
    <property type="term" value="C:plasma membrane"/>
    <property type="evidence" value="ECO:0007669"/>
    <property type="project" value="UniProtKB-SubCell"/>
</dbReference>
<keyword evidence="8" id="KW-0249">Electron transport</keyword>
<dbReference type="GO" id="GO:0022904">
    <property type="term" value="P:respiratory electron transport chain"/>
    <property type="evidence" value="ECO:0007669"/>
    <property type="project" value="InterPro"/>
</dbReference>
<dbReference type="AlphaFoldDB" id="M2TBZ2"/>
<keyword evidence="7" id="KW-0479">Metal-binding</keyword>
<evidence type="ECO:0000256" key="1">
    <source>
        <dbReference type="ARBA" id="ARBA00001970"/>
    </source>
</evidence>
<accession>M2TBZ2</accession>
<evidence type="ECO:0000256" key="6">
    <source>
        <dbReference type="ARBA" id="ARBA00022692"/>
    </source>
</evidence>
<evidence type="ECO:0000256" key="5">
    <source>
        <dbReference type="ARBA" id="ARBA00022617"/>
    </source>
</evidence>
<dbReference type="Pfam" id="PF01292">
    <property type="entry name" value="Ni_hydr_CYTB"/>
    <property type="match status" value="1"/>
</dbReference>
<dbReference type="GO" id="GO:0009055">
    <property type="term" value="F:electron transfer activity"/>
    <property type="evidence" value="ECO:0007669"/>
    <property type="project" value="InterPro"/>
</dbReference>
<evidence type="ECO:0000256" key="10">
    <source>
        <dbReference type="ARBA" id="ARBA00023004"/>
    </source>
</evidence>
<keyword evidence="9 13" id="KW-1133">Transmembrane helix</keyword>
<keyword evidence="10" id="KW-0408">Iron</keyword>
<reference evidence="15 16" key="1">
    <citation type="journal article" date="2013" name="Genome Announc.">
        <title>Draft Genome Sequence of Strain JLT2015T, Belonging to the Family Sphingomonadaceae of the Alphaproteobacteria.</title>
        <authorList>
            <person name="Tang K."/>
            <person name="Liu K."/>
            <person name="Li S."/>
            <person name="Jiao N."/>
        </authorList>
    </citation>
    <scope>NUCLEOTIDE SEQUENCE [LARGE SCALE GENOMIC DNA]</scope>
    <source>
        <strain evidence="15 16">JLT2015</strain>
    </source>
</reference>
<dbReference type="GO" id="GO:0046872">
    <property type="term" value="F:metal ion binding"/>
    <property type="evidence" value="ECO:0007669"/>
    <property type="project" value="UniProtKB-KW"/>
</dbReference>
<comment type="subcellular location">
    <subcellularLocation>
        <location evidence="2">Cell membrane</location>
        <topology evidence="2">Multi-pass membrane protein</topology>
    </subcellularLocation>
</comment>
<dbReference type="InterPro" id="IPR052168">
    <property type="entry name" value="Cytochrome_b561_oxidase"/>
</dbReference>
<dbReference type="SUPFAM" id="SSF81342">
    <property type="entry name" value="Transmembrane di-heme cytochromes"/>
    <property type="match status" value="1"/>
</dbReference>
<evidence type="ECO:0000313" key="15">
    <source>
        <dbReference type="EMBL" id="EMD84149.1"/>
    </source>
</evidence>
<keyword evidence="3" id="KW-0813">Transport</keyword>
<keyword evidence="4" id="KW-1003">Cell membrane</keyword>
<sequence>MSKRSPYSSAAITLHWLIALLVIGQFIGIQYAHGLPEGDPSTGTVYMIHKSTGITILALTLIRLIIRLTESFPPLPVHMARWEVILARGTHILFYLLLLIVPLAGWAFAVTPERGLDWYGVLPIPALPLSGARDVLHDVHEIAAQGIFYLFFLHVAGALKHHFLDRDDVLTRMIPALRRTRG</sequence>
<feature type="transmembrane region" description="Helical" evidence="13">
    <location>
        <begin position="12"/>
        <end position="33"/>
    </location>
</feature>
<evidence type="ECO:0000256" key="3">
    <source>
        <dbReference type="ARBA" id="ARBA00022448"/>
    </source>
</evidence>
<evidence type="ECO:0000256" key="2">
    <source>
        <dbReference type="ARBA" id="ARBA00004651"/>
    </source>
</evidence>
<evidence type="ECO:0000256" key="7">
    <source>
        <dbReference type="ARBA" id="ARBA00022723"/>
    </source>
</evidence>
<evidence type="ECO:0000313" key="16">
    <source>
        <dbReference type="Proteomes" id="UP000011717"/>
    </source>
</evidence>
<comment type="caution">
    <text evidence="15">The sequence shown here is derived from an EMBL/GenBank/DDBJ whole genome shotgun (WGS) entry which is preliminary data.</text>
</comment>
<evidence type="ECO:0000259" key="14">
    <source>
        <dbReference type="Pfam" id="PF01292"/>
    </source>
</evidence>
<dbReference type="RefSeq" id="WP_008599450.1">
    <property type="nucleotide sequence ID" value="NZ_AMRV01000001.1"/>
</dbReference>
<keyword evidence="6 13" id="KW-0812">Transmembrane</keyword>
<evidence type="ECO:0000256" key="13">
    <source>
        <dbReference type="SAM" id="Phobius"/>
    </source>
</evidence>
<evidence type="ECO:0000256" key="12">
    <source>
        <dbReference type="ARBA" id="ARBA00037975"/>
    </source>
</evidence>
<dbReference type="GO" id="GO:0020037">
    <property type="term" value="F:heme binding"/>
    <property type="evidence" value="ECO:0007669"/>
    <property type="project" value="TreeGrafter"/>
</dbReference>
<evidence type="ECO:0000256" key="9">
    <source>
        <dbReference type="ARBA" id="ARBA00022989"/>
    </source>
</evidence>
<keyword evidence="5" id="KW-0349">Heme</keyword>
<name>M2TBZ2_9SPHN</name>
<protein>
    <submittedName>
        <fullName evidence="15">Cytochrome B561</fullName>
    </submittedName>
</protein>
<organism evidence="15 16">
    <name type="scientific">Pacificimonas flava</name>
    <dbReference type="NCBI Taxonomy" id="1234595"/>
    <lineage>
        <taxon>Bacteria</taxon>
        <taxon>Pseudomonadati</taxon>
        <taxon>Pseudomonadota</taxon>
        <taxon>Alphaproteobacteria</taxon>
        <taxon>Sphingomonadales</taxon>
        <taxon>Sphingosinicellaceae</taxon>
        <taxon>Pacificimonas</taxon>
    </lineage>
</organism>
<dbReference type="PANTHER" id="PTHR30529:SF1">
    <property type="entry name" value="CYTOCHROME B561 HOMOLOG 2"/>
    <property type="match status" value="1"/>
</dbReference>
<evidence type="ECO:0000256" key="4">
    <source>
        <dbReference type="ARBA" id="ARBA00022475"/>
    </source>
</evidence>
<keyword evidence="16" id="KW-1185">Reference proteome</keyword>
<dbReference type="OrthoDB" id="1247465at2"/>
<feature type="transmembrane region" description="Helical" evidence="13">
    <location>
        <begin position="142"/>
        <end position="159"/>
    </location>
</feature>